<feature type="region of interest" description="Disordered" evidence="1">
    <location>
        <begin position="1"/>
        <end position="21"/>
    </location>
</feature>
<accession>A0A495IL80</accession>
<organism evidence="2 3">
    <name type="scientific">Frondihabitans australicus</name>
    <dbReference type="NCBI Taxonomy" id="386892"/>
    <lineage>
        <taxon>Bacteria</taxon>
        <taxon>Bacillati</taxon>
        <taxon>Actinomycetota</taxon>
        <taxon>Actinomycetes</taxon>
        <taxon>Micrococcales</taxon>
        <taxon>Microbacteriaceae</taxon>
        <taxon>Frondihabitans</taxon>
    </lineage>
</organism>
<name>A0A495IL80_9MICO</name>
<proteinExistence type="predicted"/>
<dbReference type="Proteomes" id="UP000280008">
    <property type="component" value="Unassembled WGS sequence"/>
</dbReference>
<protein>
    <submittedName>
        <fullName evidence="2">Uncharacterized protein</fullName>
    </submittedName>
</protein>
<sequence>MAAMRPTTPQMTSNDPPTVSSVADRVVVSITPAARESKVNIPKSVNATDQMTVHVLRLMRPDTRPTLDKPSSIV</sequence>
<evidence type="ECO:0000256" key="1">
    <source>
        <dbReference type="SAM" id="MobiDB-lite"/>
    </source>
</evidence>
<reference evidence="2 3" key="1">
    <citation type="submission" date="2018-10" db="EMBL/GenBank/DDBJ databases">
        <title>Sequencing the genomes of 1000 actinobacteria strains.</title>
        <authorList>
            <person name="Klenk H.-P."/>
        </authorList>
    </citation>
    <scope>NUCLEOTIDE SEQUENCE [LARGE SCALE GENOMIC DNA]</scope>
    <source>
        <strain evidence="2 3">DSM 17894</strain>
    </source>
</reference>
<evidence type="ECO:0000313" key="2">
    <source>
        <dbReference type="EMBL" id="RKR75916.1"/>
    </source>
</evidence>
<dbReference type="EMBL" id="RBKS01000001">
    <property type="protein sequence ID" value="RKR75916.1"/>
    <property type="molecule type" value="Genomic_DNA"/>
</dbReference>
<dbReference type="AlphaFoldDB" id="A0A495IL80"/>
<comment type="caution">
    <text evidence="2">The sequence shown here is derived from an EMBL/GenBank/DDBJ whole genome shotgun (WGS) entry which is preliminary data.</text>
</comment>
<keyword evidence="3" id="KW-1185">Reference proteome</keyword>
<evidence type="ECO:0000313" key="3">
    <source>
        <dbReference type="Proteomes" id="UP000280008"/>
    </source>
</evidence>
<feature type="compositionally biased region" description="Polar residues" evidence="1">
    <location>
        <begin position="7"/>
        <end position="21"/>
    </location>
</feature>
<gene>
    <name evidence="2" type="ORF">C8E83_3080</name>
</gene>